<dbReference type="Pfam" id="PF02776">
    <property type="entry name" value="TPP_enzyme_N"/>
    <property type="match status" value="1"/>
</dbReference>
<dbReference type="OrthoDB" id="2443624at2"/>
<dbReference type="InterPro" id="IPR012001">
    <property type="entry name" value="Thiamin_PyroP_enz_TPP-bd_dom"/>
</dbReference>
<gene>
    <name evidence="5" type="primary">ilvB_3</name>
    <name evidence="5" type="ORF">GTS_45390</name>
</gene>
<dbReference type="RefSeq" id="WP_137815893.1">
    <property type="nucleotide sequence ID" value="NZ_BJFL01000030.1"/>
</dbReference>
<dbReference type="InterPro" id="IPR029061">
    <property type="entry name" value="THDP-binding"/>
</dbReference>
<evidence type="ECO:0000259" key="4">
    <source>
        <dbReference type="Pfam" id="PF02776"/>
    </source>
</evidence>
<protein>
    <submittedName>
        <fullName evidence="5">Acetolactate synthase I/II/III large subunit</fullName>
    </submittedName>
</protein>
<accession>A0A4D4JEV9</accession>
<dbReference type="Proteomes" id="UP000298860">
    <property type="component" value="Unassembled WGS sequence"/>
</dbReference>
<evidence type="ECO:0000256" key="1">
    <source>
        <dbReference type="ARBA" id="ARBA00007812"/>
    </source>
</evidence>
<dbReference type="Pfam" id="PF02775">
    <property type="entry name" value="TPP_enzyme_C"/>
    <property type="match status" value="1"/>
</dbReference>
<evidence type="ECO:0000259" key="3">
    <source>
        <dbReference type="Pfam" id="PF02775"/>
    </source>
</evidence>
<dbReference type="GO" id="GO:0030976">
    <property type="term" value="F:thiamine pyrophosphate binding"/>
    <property type="evidence" value="ECO:0007669"/>
    <property type="project" value="InterPro"/>
</dbReference>
<proteinExistence type="inferred from homology"/>
<sequence length="517" mass="52947">MNGAQALIRTLVDGGVDVCFANPGTSEMHFVAALDAVPEMRGVLALFEGVVTGAADGYARMAGRPAATLLHLGPGLGNGLANLHNARRAATPMVNVVGDHATYHKRYDAPLESDIDAVAGSVSGWVRRSTSTADVGADAAAAIAAARRPPGQVATLILPADVSWSPGGEPGRPVAPEPPAPVADEVVRAVAEALRSGEPSVLLVGGAATREQALLAAGRIAEGTGARLLCETFPARLERGAGLPPVERLGYLAEQATAQLDGARHLVLAGARSPVSFFAYPDRPSDLVPEGCQVHVLAAAGDDVVAALEQLADLVAGDARPERQPVRRPDLPTGDLTVQSLADAVGALLPEGAIVADEANTSGLLLPVSTAGAPRHDWLTLTGGAIGQGMPLAAGAAIACPDRPVVCLEADGSAMYTPSALWTQAREGLDVTTVVLSNRAYAILRLELQRVGAEAGGPRAADLLDLSRPDLDFVALASGMGVPASRVTTAEQFAKEFERALAEPGPHLIEAVVPPLV</sequence>
<name>A0A4D4JEV9_9PSEU</name>
<dbReference type="AlphaFoldDB" id="A0A4D4JEV9"/>
<feature type="domain" description="Thiamine pyrophosphate enzyme N-terminal TPP-binding" evidence="4">
    <location>
        <begin position="1"/>
        <end position="106"/>
    </location>
</feature>
<dbReference type="SUPFAM" id="SSF52518">
    <property type="entry name" value="Thiamin diphosphate-binding fold (THDP-binding)"/>
    <property type="match status" value="2"/>
</dbReference>
<dbReference type="CDD" id="cd02002">
    <property type="entry name" value="TPP_BFDC"/>
    <property type="match status" value="1"/>
</dbReference>
<evidence type="ECO:0000313" key="5">
    <source>
        <dbReference type="EMBL" id="GDY32906.1"/>
    </source>
</evidence>
<comment type="caution">
    <text evidence="5">The sequence shown here is derived from an EMBL/GenBank/DDBJ whole genome shotgun (WGS) entry which is preliminary data.</text>
</comment>
<dbReference type="InterPro" id="IPR011766">
    <property type="entry name" value="TPP_enzyme_TPP-bd"/>
</dbReference>
<dbReference type="CDD" id="cd07035">
    <property type="entry name" value="TPP_PYR_POX_like"/>
    <property type="match status" value="1"/>
</dbReference>
<dbReference type="GO" id="GO:0000287">
    <property type="term" value="F:magnesium ion binding"/>
    <property type="evidence" value="ECO:0007669"/>
    <property type="project" value="UniProtKB-ARBA"/>
</dbReference>
<comment type="similarity">
    <text evidence="1">Belongs to the TPP enzyme family.</text>
</comment>
<evidence type="ECO:0000256" key="2">
    <source>
        <dbReference type="ARBA" id="ARBA00023052"/>
    </source>
</evidence>
<feature type="domain" description="Thiamine pyrophosphate enzyme TPP-binding" evidence="3">
    <location>
        <begin position="378"/>
        <end position="510"/>
    </location>
</feature>
<dbReference type="NCBIfam" id="NF005760">
    <property type="entry name" value="PRK07586.1"/>
    <property type="match status" value="1"/>
</dbReference>
<dbReference type="EMBL" id="BJFL01000030">
    <property type="protein sequence ID" value="GDY32906.1"/>
    <property type="molecule type" value="Genomic_DNA"/>
</dbReference>
<dbReference type="InterPro" id="IPR045229">
    <property type="entry name" value="TPP_enz"/>
</dbReference>
<keyword evidence="6" id="KW-1185">Reference proteome</keyword>
<reference evidence="6" key="1">
    <citation type="submission" date="2019-04" db="EMBL/GenBank/DDBJ databases">
        <title>Draft genome sequence of Pseudonocardiaceae bacterium SL3-2-4.</title>
        <authorList>
            <person name="Ningsih F."/>
            <person name="Yokota A."/>
            <person name="Sakai Y."/>
            <person name="Nanatani K."/>
            <person name="Yabe S."/>
            <person name="Oetari A."/>
            <person name="Sjamsuridzal W."/>
        </authorList>
    </citation>
    <scope>NUCLEOTIDE SEQUENCE [LARGE SCALE GENOMIC DNA]</scope>
    <source>
        <strain evidence="6">SL3-2-4</strain>
    </source>
</reference>
<dbReference type="PANTHER" id="PTHR18968">
    <property type="entry name" value="THIAMINE PYROPHOSPHATE ENZYMES"/>
    <property type="match status" value="1"/>
</dbReference>
<keyword evidence="2" id="KW-0786">Thiamine pyrophosphate</keyword>
<organism evidence="5 6">
    <name type="scientific">Gandjariella thermophila</name>
    <dbReference type="NCBI Taxonomy" id="1931992"/>
    <lineage>
        <taxon>Bacteria</taxon>
        <taxon>Bacillati</taxon>
        <taxon>Actinomycetota</taxon>
        <taxon>Actinomycetes</taxon>
        <taxon>Pseudonocardiales</taxon>
        <taxon>Pseudonocardiaceae</taxon>
        <taxon>Gandjariella</taxon>
    </lineage>
</organism>
<dbReference type="PANTHER" id="PTHR18968:SF86">
    <property type="entry name" value="ACETOLACTATE SYNTHASE LARGE SUBUNIT ILVX-RELATED"/>
    <property type="match status" value="1"/>
</dbReference>
<dbReference type="GO" id="GO:0050660">
    <property type="term" value="F:flavin adenine dinucleotide binding"/>
    <property type="evidence" value="ECO:0007669"/>
    <property type="project" value="TreeGrafter"/>
</dbReference>
<dbReference type="GO" id="GO:0003984">
    <property type="term" value="F:acetolactate synthase activity"/>
    <property type="evidence" value="ECO:0007669"/>
    <property type="project" value="TreeGrafter"/>
</dbReference>
<evidence type="ECO:0000313" key="6">
    <source>
        <dbReference type="Proteomes" id="UP000298860"/>
    </source>
</evidence>
<dbReference type="Gene3D" id="3.40.50.970">
    <property type="match status" value="2"/>
</dbReference>